<organism evidence="2 3">
    <name type="scientific">Raphidocelis subcapitata</name>
    <dbReference type="NCBI Taxonomy" id="307507"/>
    <lineage>
        <taxon>Eukaryota</taxon>
        <taxon>Viridiplantae</taxon>
        <taxon>Chlorophyta</taxon>
        <taxon>core chlorophytes</taxon>
        <taxon>Chlorophyceae</taxon>
        <taxon>CS clade</taxon>
        <taxon>Sphaeropleales</taxon>
        <taxon>Selenastraceae</taxon>
        <taxon>Raphidocelis</taxon>
    </lineage>
</organism>
<comment type="caution">
    <text evidence="2">The sequence shown here is derived from an EMBL/GenBank/DDBJ whole genome shotgun (WGS) entry which is preliminary data.</text>
</comment>
<evidence type="ECO:0000313" key="3">
    <source>
        <dbReference type="Proteomes" id="UP000247498"/>
    </source>
</evidence>
<sequence>MAPGCFLTPGSAFDSGSAGHAVVGAGLAEPVPGGRPPACAAAVGAPLPATLLSSAPDLDFLHLLEGVRLDPAWAETSVAAQLQNAAALARTRPAQARALVVEVAALVRMAEQLRARLAARKGAAACSCPPAGGHFSCACAAGCAAGGGAAAAVAGCGDACAAAPSHKRGALDAFGSVNGGISITGSSGSDCGTGWDACGGGGAAKRARPAALDMPPPAPRPPPPPRAAAAAAASTAAADNAAAAAGAVPVAADGDGKGAAGAARPALGVWQGRLLHRRAGAVAELASLAVQLPLPYPSQLPAALDATDLAPRRTVRLGRHVVARCALLAATTARQLSALAALARAQVVAVVPLPQGELVVVPYFDGRAHVRVVAFLRLQGGRG</sequence>
<keyword evidence="3" id="KW-1185">Reference proteome</keyword>
<evidence type="ECO:0000256" key="1">
    <source>
        <dbReference type="SAM" id="MobiDB-lite"/>
    </source>
</evidence>
<dbReference type="EMBL" id="BDRX01000153">
    <property type="protein sequence ID" value="GBF99301.1"/>
    <property type="molecule type" value="Genomic_DNA"/>
</dbReference>
<dbReference type="STRING" id="307507.A0A2V0PHK2"/>
<gene>
    <name evidence="2" type="ORF">Rsub_12082</name>
</gene>
<dbReference type="InParanoid" id="A0A2V0PHK2"/>
<proteinExistence type="predicted"/>
<name>A0A2V0PHK2_9CHLO</name>
<feature type="compositionally biased region" description="Pro residues" evidence="1">
    <location>
        <begin position="214"/>
        <end position="226"/>
    </location>
</feature>
<protein>
    <submittedName>
        <fullName evidence="2">Uncharacterized protein</fullName>
    </submittedName>
</protein>
<reference evidence="2 3" key="1">
    <citation type="journal article" date="2018" name="Sci. Rep.">
        <title>Raphidocelis subcapitata (=Pseudokirchneriella subcapitata) provides an insight into genome evolution and environmental adaptations in the Sphaeropleales.</title>
        <authorList>
            <person name="Suzuki S."/>
            <person name="Yamaguchi H."/>
            <person name="Nakajima N."/>
            <person name="Kawachi M."/>
        </authorList>
    </citation>
    <scope>NUCLEOTIDE SEQUENCE [LARGE SCALE GENOMIC DNA]</scope>
    <source>
        <strain evidence="2 3">NIES-35</strain>
    </source>
</reference>
<accession>A0A2V0PHK2</accession>
<dbReference type="Proteomes" id="UP000247498">
    <property type="component" value="Unassembled WGS sequence"/>
</dbReference>
<dbReference type="AlphaFoldDB" id="A0A2V0PHK2"/>
<feature type="region of interest" description="Disordered" evidence="1">
    <location>
        <begin position="206"/>
        <end position="227"/>
    </location>
</feature>
<evidence type="ECO:0000313" key="2">
    <source>
        <dbReference type="EMBL" id="GBF99301.1"/>
    </source>
</evidence>